<feature type="compositionally biased region" description="Basic residues" evidence="1">
    <location>
        <begin position="121"/>
        <end position="130"/>
    </location>
</feature>
<reference evidence="2" key="1">
    <citation type="submission" date="2020-02" db="EMBL/GenBank/DDBJ databases">
        <authorList>
            <person name="Meier V. D."/>
        </authorList>
    </citation>
    <scope>NUCLEOTIDE SEQUENCE</scope>
    <source>
        <strain evidence="2">AVDCRST_MAG53</strain>
    </source>
</reference>
<protein>
    <submittedName>
        <fullName evidence="2">Uncharacterized protein</fullName>
    </submittedName>
</protein>
<accession>A0A6J4TIX0</accession>
<feature type="compositionally biased region" description="Low complexity" evidence="1">
    <location>
        <begin position="190"/>
        <end position="202"/>
    </location>
</feature>
<evidence type="ECO:0000313" key="2">
    <source>
        <dbReference type="EMBL" id="CAA9523273.1"/>
    </source>
</evidence>
<evidence type="ECO:0000256" key="1">
    <source>
        <dbReference type="SAM" id="MobiDB-lite"/>
    </source>
</evidence>
<feature type="non-terminal residue" evidence="2">
    <location>
        <position position="1"/>
    </location>
</feature>
<feature type="non-terminal residue" evidence="2">
    <location>
        <position position="236"/>
    </location>
</feature>
<dbReference type="AlphaFoldDB" id="A0A6J4TIX0"/>
<name>A0A6J4TIX0_9ACTN</name>
<dbReference type="EMBL" id="CADCVR010000107">
    <property type="protein sequence ID" value="CAA9523273.1"/>
    <property type="molecule type" value="Genomic_DNA"/>
</dbReference>
<feature type="compositionally biased region" description="Basic residues" evidence="1">
    <location>
        <begin position="167"/>
        <end position="189"/>
    </location>
</feature>
<feature type="region of interest" description="Disordered" evidence="1">
    <location>
        <begin position="59"/>
        <end position="220"/>
    </location>
</feature>
<gene>
    <name evidence="2" type="ORF">AVDCRST_MAG53-3419</name>
</gene>
<feature type="compositionally biased region" description="Basic residues" evidence="1">
    <location>
        <begin position="142"/>
        <end position="157"/>
    </location>
</feature>
<feature type="compositionally biased region" description="Basic and acidic residues" evidence="1">
    <location>
        <begin position="82"/>
        <end position="120"/>
    </location>
</feature>
<sequence length="236" mass="26693">AAPLHVPLNCPRCDAAGAGRRTRRVERGLPRRVQGLPGRRSRRRLQVLREEARLGEEGRPAGYRDLRSGLPRLARRGPAQAGERRLREGRDRGPEGFAEQRELSRDGRLDAGRRGPDRRGARGRRVHRRTDCRDDDYDPRTRTRCRGRPRGRRRLRRVGREPQRERDHRRRRAPAARAACRPRGHRAARRAALGARPVPRLRSPVAGGESPRDERGGLARVGVVGGVHRLGAPRAV</sequence>
<proteinExistence type="predicted"/>
<organism evidence="2">
    <name type="scientific">uncultured Solirubrobacteraceae bacterium</name>
    <dbReference type="NCBI Taxonomy" id="1162706"/>
    <lineage>
        <taxon>Bacteria</taxon>
        <taxon>Bacillati</taxon>
        <taxon>Actinomycetota</taxon>
        <taxon>Thermoleophilia</taxon>
        <taxon>Solirubrobacterales</taxon>
        <taxon>Solirubrobacteraceae</taxon>
        <taxon>environmental samples</taxon>
    </lineage>
</organism>